<dbReference type="RefSeq" id="WP_065859184.1">
    <property type="nucleotide sequence ID" value="NZ_LYPC01000030.1"/>
</dbReference>
<dbReference type="GO" id="GO:0009103">
    <property type="term" value="P:lipopolysaccharide biosynthetic process"/>
    <property type="evidence" value="ECO:0007669"/>
    <property type="project" value="TreeGrafter"/>
</dbReference>
<dbReference type="STRING" id="512399.A8709_22975"/>
<dbReference type="CDD" id="cd03801">
    <property type="entry name" value="GT4_PimA-like"/>
    <property type="match status" value="1"/>
</dbReference>
<proteinExistence type="predicted"/>
<feature type="transmembrane region" description="Helical" evidence="2">
    <location>
        <begin position="94"/>
        <end position="114"/>
    </location>
</feature>
<gene>
    <name evidence="4" type="ORF">A8709_22975</name>
</gene>
<name>A0A1C0ZRK3_9BACL</name>
<dbReference type="PANTHER" id="PTHR46401:SF2">
    <property type="entry name" value="GLYCOSYLTRANSFERASE WBBK-RELATED"/>
    <property type="match status" value="1"/>
</dbReference>
<dbReference type="Proteomes" id="UP000093309">
    <property type="component" value="Unassembled WGS sequence"/>
</dbReference>
<dbReference type="OrthoDB" id="9785185at2"/>
<keyword evidence="2" id="KW-1133">Transmembrane helix</keyword>
<evidence type="ECO:0000259" key="3">
    <source>
        <dbReference type="Pfam" id="PF00534"/>
    </source>
</evidence>
<dbReference type="AlphaFoldDB" id="A0A1C0ZRK3"/>
<dbReference type="Gene3D" id="3.40.50.2000">
    <property type="entry name" value="Glycogen Phosphorylase B"/>
    <property type="match status" value="2"/>
</dbReference>
<dbReference type="SUPFAM" id="SSF53756">
    <property type="entry name" value="UDP-Glycosyltransferase/glycogen phosphorylase"/>
    <property type="match status" value="1"/>
</dbReference>
<keyword evidence="5" id="KW-1185">Reference proteome</keyword>
<keyword evidence="1" id="KW-0808">Transferase</keyword>
<evidence type="ECO:0000256" key="2">
    <source>
        <dbReference type="SAM" id="Phobius"/>
    </source>
</evidence>
<keyword evidence="2" id="KW-0812">Transmembrane</keyword>
<evidence type="ECO:0000256" key="1">
    <source>
        <dbReference type="ARBA" id="ARBA00022679"/>
    </source>
</evidence>
<comment type="caution">
    <text evidence="4">The sequence shown here is derived from an EMBL/GenBank/DDBJ whole genome shotgun (WGS) entry which is preliminary data.</text>
</comment>
<reference evidence="5" key="1">
    <citation type="submission" date="2016-05" db="EMBL/GenBank/DDBJ databases">
        <title>Paenibacillus oryzae. sp. nov., isolated from the rice root.</title>
        <authorList>
            <person name="Zhang J."/>
            <person name="Zhang X."/>
        </authorList>
    </citation>
    <scope>NUCLEOTIDE SEQUENCE [LARGE SCALE GENOMIC DNA]</scope>
    <source>
        <strain evidence="5">KCTC13222</strain>
    </source>
</reference>
<evidence type="ECO:0000313" key="4">
    <source>
        <dbReference type="EMBL" id="OCT10703.1"/>
    </source>
</evidence>
<dbReference type="EMBL" id="LYPC01000030">
    <property type="protein sequence ID" value="OCT10703.1"/>
    <property type="molecule type" value="Genomic_DNA"/>
</dbReference>
<dbReference type="PANTHER" id="PTHR46401">
    <property type="entry name" value="GLYCOSYLTRANSFERASE WBBK-RELATED"/>
    <property type="match status" value="1"/>
</dbReference>
<protein>
    <recommendedName>
        <fullName evidence="3">Glycosyl transferase family 1 domain-containing protein</fullName>
    </recommendedName>
</protein>
<organism evidence="4 5">
    <name type="scientific">Paenibacillus pectinilyticus</name>
    <dbReference type="NCBI Taxonomy" id="512399"/>
    <lineage>
        <taxon>Bacteria</taxon>
        <taxon>Bacillati</taxon>
        <taxon>Bacillota</taxon>
        <taxon>Bacilli</taxon>
        <taxon>Bacillales</taxon>
        <taxon>Paenibacillaceae</taxon>
        <taxon>Paenibacillus</taxon>
    </lineage>
</organism>
<keyword evidence="2" id="KW-0472">Membrane</keyword>
<dbReference type="InterPro" id="IPR001296">
    <property type="entry name" value="Glyco_trans_1"/>
</dbReference>
<dbReference type="GO" id="GO:0016757">
    <property type="term" value="F:glycosyltransferase activity"/>
    <property type="evidence" value="ECO:0007669"/>
    <property type="project" value="InterPro"/>
</dbReference>
<evidence type="ECO:0000313" key="5">
    <source>
        <dbReference type="Proteomes" id="UP000093309"/>
    </source>
</evidence>
<sequence length="381" mass="44781">MGKILFFDTSNGGHHFYYNFAAMKGVIGKLHEIKCCYASPEISGNIINKLEKERIDVYQVDVNIKHVPQILQRIVMLIKLLYFAKKRKYRRIHLFYLDGLIIPLLFVWPLIYLFHVQITATLHWFPNRKSKIIGMRFLLKQKVLSKIIVHGDYTRNLFVEQLGETYNNNKINCINYPNLHPIIKNNIDNDSIIINELKELKRPYILCFGGLRFDKGIDILIKAANKIKEVDFTLIIAGKEEYFKRDYLEQLIKENGLEQKVYLNLEFIPDEMVSSYFNISDMVVLPYRKYFTGQSGPLTEGVIRKKIIIGPDNGEIGFTIKKYNLGTVFLSENIKDLAEKLIKSIKNIHEIRKNIYDSQDNYSKMIDSEVFETKYYDFFRK</sequence>
<accession>A0A1C0ZRK3</accession>
<feature type="domain" description="Glycosyl transferase family 1" evidence="3">
    <location>
        <begin position="195"/>
        <end position="354"/>
    </location>
</feature>
<dbReference type="Pfam" id="PF00534">
    <property type="entry name" value="Glycos_transf_1"/>
    <property type="match status" value="1"/>
</dbReference>